<gene>
    <name evidence="7" type="ORF">TH53_02290</name>
</gene>
<dbReference type="InterPro" id="IPR006143">
    <property type="entry name" value="RND_pump_MFP"/>
</dbReference>
<organism evidence="7 8">
    <name type="scientific">Pedobacter lusitanus</name>
    <dbReference type="NCBI Taxonomy" id="1503925"/>
    <lineage>
        <taxon>Bacteria</taxon>
        <taxon>Pseudomonadati</taxon>
        <taxon>Bacteroidota</taxon>
        <taxon>Sphingobacteriia</taxon>
        <taxon>Sphingobacteriales</taxon>
        <taxon>Sphingobacteriaceae</taxon>
        <taxon>Pedobacter</taxon>
    </lineage>
</organism>
<protein>
    <submittedName>
        <fullName evidence="7">Contig8, whole genome shotgun sequence</fullName>
    </submittedName>
</protein>
<dbReference type="PANTHER" id="PTHR30469:SF33">
    <property type="entry name" value="SLR1207 PROTEIN"/>
    <property type="match status" value="1"/>
</dbReference>
<dbReference type="InterPro" id="IPR058625">
    <property type="entry name" value="MdtA-like_BSH"/>
</dbReference>
<evidence type="ECO:0000313" key="7">
    <source>
        <dbReference type="EMBL" id="KIO78607.1"/>
    </source>
</evidence>
<evidence type="ECO:0000259" key="5">
    <source>
        <dbReference type="Pfam" id="PF25917"/>
    </source>
</evidence>
<evidence type="ECO:0000313" key="8">
    <source>
        <dbReference type="Proteomes" id="UP000032049"/>
    </source>
</evidence>
<sequence length="417" mass="44682">MNSKKTSLIIASVIVLAGLVWFLFMRSKDKPVVLTTETLSKGAISTSVTATGTVQPVDTVTVGTQVSGTVSALYADFNSTVKKGQLVAELDKTLIMATVDQAKAGLAQAKSNESYQAANFNRQKQLFETGSISKADYDIALNTYQVAKANVNSAAAQLRAAERNLSFTQIYSPIDGVVLGRSVNIGQTLAASFNTPTIFTIAKDITKMQVQAKVDEADIGNVVKGLRATFTVDAFIDDTFNGTVKEVRLQPSISANVVTYSTLIDAPNDDKKLKPGMTANIIIYTKEVKDASLISVQALKFNPDSTLKKQYELIPATGKRKGDRPGGRKSSNSVTPGPNQAKSETITIPDSYVWILQDNKLIQKKIQTGLNDNTHVQVLNGLNGNEVIVTGMESTAAASAAAVKSPFMPQRPGGRKR</sequence>
<evidence type="ECO:0000256" key="2">
    <source>
        <dbReference type="SAM" id="MobiDB-lite"/>
    </source>
</evidence>
<dbReference type="GO" id="GO:1990281">
    <property type="term" value="C:efflux pump complex"/>
    <property type="evidence" value="ECO:0007669"/>
    <property type="project" value="TreeGrafter"/>
</dbReference>
<dbReference type="PANTHER" id="PTHR30469">
    <property type="entry name" value="MULTIDRUG RESISTANCE PROTEIN MDTA"/>
    <property type="match status" value="1"/>
</dbReference>
<evidence type="ECO:0000259" key="4">
    <source>
        <dbReference type="Pfam" id="PF25876"/>
    </source>
</evidence>
<name>A0A0D0GN27_9SPHI</name>
<dbReference type="Proteomes" id="UP000032049">
    <property type="component" value="Unassembled WGS sequence"/>
</dbReference>
<dbReference type="Gene3D" id="1.10.287.470">
    <property type="entry name" value="Helix hairpin bin"/>
    <property type="match status" value="1"/>
</dbReference>
<feature type="domain" description="Multidrug resistance protein MdtA-like barrel-sandwich hybrid" evidence="5">
    <location>
        <begin position="59"/>
        <end position="198"/>
    </location>
</feature>
<keyword evidence="3" id="KW-1133">Transmembrane helix</keyword>
<dbReference type="Pfam" id="PF25917">
    <property type="entry name" value="BSH_RND"/>
    <property type="match status" value="1"/>
</dbReference>
<comment type="similarity">
    <text evidence="1">Belongs to the membrane fusion protein (MFP) (TC 8.A.1) family.</text>
</comment>
<keyword evidence="8" id="KW-1185">Reference proteome</keyword>
<evidence type="ECO:0000259" key="6">
    <source>
        <dbReference type="Pfam" id="PF25954"/>
    </source>
</evidence>
<accession>A0A0D0GN27</accession>
<dbReference type="Gene3D" id="2.40.50.100">
    <property type="match status" value="1"/>
</dbReference>
<feature type="domain" description="Multidrug resistance protein MdtA-like alpha-helical hairpin" evidence="4">
    <location>
        <begin position="99"/>
        <end position="168"/>
    </location>
</feature>
<dbReference type="InterPro" id="IPR058624">
    <property type="entry name" value="MdtA-like_HH"/>
</dbReference>
<dbReference type="Gene3D" id="6.20.50.140">
    <property type="match status" value="1"/>
</dbReference>
<dbReference type="GO" id="GO:0015562">
    <property type="term" value="F:efflux transmembrane transporter activity"/>
    <property type="evidence" value="ECO:0007669"/>
    <property type="project" value="TreeGrafter"/>
</dbReference>
<dbReference type="Pfam" id="PF25876">
    <property type="entry name" value="HH_MFP_RND"/>
    <property type="match status" value="1"/>
</dbReference>
<dbReference type="AlphaFoldDB" id="A0A0D0GN27"/>
<dbReference type="SUPFAM" id="SSF111369">
    <property type="entry name" value="HlyD-like secretion proteins"/>
    <property type="match status" value="1"/>
</dbReference>
<feature type="compositionally biased region" description="Polar residues" evidence="2">
    <location>
        <begin position="330"/>
        <end position="344"/>
    </location>
</feature>
<proteinExistence type="inferred from homology"/>
<dbReference type="EMBL" id="JXRA01000008">
    <property type="protein sequence ID" value="KIO78607.1"/>
    <property type="molecule type" value="Genomic_DNA"/>
</dbReference>
<reference evidence="7 8" key="1">
    <citation type="submission" date="2015-01" db="EMBL/GenBank/DDBJ databases">
        <title>Draft genome sequence of Pedobacter sp. NL19 isolated from sludge of an effluent treatment pond in an abandoned uranium mine.</title>
        <authorList>
            <person name="Santos T."/>
            <person name="Caetano T."/>
            <person name="Covas C."/>
            <person name="Cruz A."/>
            <person name="Mendo S."/>
        </authorList>
    </citation>
    <scope>NUCLEOTIDE SEQUENCE [LARGE SCALE GENOMIC DNA]</scope>
    <source>
        <strain evidence="7 8">NL19</strain>
    </source>
</reference>
<comment type="caution">
    <text evidence="7">The sequence shown here is derived from an EMBL/GenBank/DDBJ whole genome shotgun (WGS) entry which is preliminary data.</text>
</comment>
<feature type="region of interest" description="Disordered" evidence="2">
    <location>
        <begin position="314"/>
        <end position="344"/>
    </location>
</feature>
<dbReference type="Pfam" id="PF25954">
    <property type="entry name" value="Beta-barrel_RND_2"/>
    <property type="match status" value="1"/>
</dbReference>
<feature type="transmembrane region" description="Helical" evidence="3">
    <location>
        <begin position="6"/>
        <end position="24"/>
    </location>
</feature>
<dbReference type="RefSeq" id="WP_041878018.1">
    <property type="nucleotide sequence ID" value="NZ_CP157278.1"/>
</dbReference>
<keyword evidence="3" id="KW-0812">Transmembrane</keyword>
<keyword evidence="3" id="KW-0472">Membrane</keyword>
<evidence type="ECO:0000256" key="1">
    <source>
        <dbReference type="ARBA" id="ARBA00009477"/>
    </source>
</evidence>
<dbReference type="Gene3D" id="2.40.30.170">
    <property type="match status" value="1"/>
</dbReference>
<dbReference type="InterPro" id="IPR058792">
    <property type="entry name" value="Beta-barrel_RND_2"/>
</dbReference>
<dbReference type="NCBIfam" id="TIGR01730">
    <property type="entry name" value="RND_mfp"/>
    <property type="match status" value="1"/>
</dbReference>
<dbReference type="OrthoDB" id="9809068at2"/>
<dbReference type="STRING" id="1503925.TH53_02290"/>
<feature type="domain" description="CusB-like beta-barrel" evidence="6">
    <location>
        <begin position="210"/>
        <end position="283"/>
    </location>
</feature>
<evidence type="ECO:0000256" key="3">
    <source>
        <dbReference type="SAM" id="Phobius"/>
    </source>
</evidence>